<dbReference type="Pfam" id="PF00270">
    <property type="entry name" value="DEAD"/>
    <property type="match status" value="1"/>
</dbReference>
<dbReference type="PROSITE" id="PS00039">
    <property type="entry name" value="DEAD_ATP_HELICASE"/>
    <property type="match status" value="1"/>
</dbReference>
<evidence type="ECO:0000313" key="9">
    <source>
        <dbReference type="Proteomes" id="UP000245207"/>
    </source>
</evidence>
<evidence type="ECO:0000256" key="1">
    <source>
        <dbReference type="ARBA" id="ARBA00006517"/>
    </source>
</evidence>
<dbReference type="Gene3D" id="3.40.50.720">
    <property type="entry name" value="NAD(P)-binding Rossmann-like Domain"/>
    <property type="match status" value="1"/>
</dbReference>
<dbReference type="InterPro" id="IPR050079">
    <property type="entry name" value="DEAD_box_RNA_helicase"/>
</dbReference>
<evidence type="ECO:0000256" key="4">
    <source>
        <dbReference type="ARBA" id="ARBA00022806"/>
    </source>
</evidence>
<dbReference type="GO" id="GO:0005829">
    <property type="term" value="C:cytosol"/>
    <property type="evidence" value="ECO:0007669"/>
    <property type="project" value="TreeGrafter"/>
</dbReference>
<dbReference type="GO" id="GO:0003724">
    <property type="term" value="F:RNA helicase activity"/>
    <property type="evidence" value="ECO:0007669"/>
    <property type="project" value="TreeGrafter"/>
</dbReference>
<dbReference type="STRING" id="35608.A0A2U1N8E0"/>
<dbReference type="GO" id="GO:0016787">
    <property type="term" value="F:hydrolase activity"/>
    <property type="evidence" value="ECO:0007669"/>
    <property type="project" value="UniProtKB-KW"/>
</dbReference>
<protein>
    <submittedName>
        <fullName evidence="8">Helicase Cas3, CRISPR-associated, core</fullName>
    </submittedName>
</protein>
<evidence type="ECO:0000259" key="7">
    <source>
        <dbReference type="PROSITE" id="PS51192"/>
    </source>
</evidence>
<dbReference type="SUPFAM" id="SSF52540">
    <property type="entry name" value="P-loop containing nucleoside triphosphate hydrolases"/>
    <property type="match status" value="1"/>
</dbReference>
<dbReference type="InterPro" id="IPR036291">
    <property type="entry name" value="NAD(P)-bd_dom_sf"/>
</dbReference>
<dbReference type="OrthoDB" id="409977at2759"/>
<dbReference type="Proteomes" id="UP000245207">
    <property type="component" value="Unassembled WGS sequence"/>
</dbReference>
<keyword evidence="2 6" id="KW-0547">Nucleotide-binding</keyword>
<gene>
    <name evidence="8" type="ORF">CTI12_AA294720</name>
</gene>
<dbReference type="InterPro" id="IPR013149">
    <property type="entry name" value="ADH-like_C"/>
</dbReference>
<dbReference type="InterPro" id="IPR044742">
    <property type="entry name" value="DEAD/DEAH_RhlB"/>
</dbReference>
<dbReference type="Pfam" id="PF00107">
    <property type="entry name" value="ADH_zinc_N"/>
    <property type="match status" value="1"/>
</dbReference>
<comment type="similarity">
    <text evidence="1">Belongs to the DEAD box helicase family. DDX21/DDX50 subfamily.</text>
</comment>
<dbReference type="PANTHER" id="PTHR47959:SF23">
    <property type="entry name" value="HELICASE ATP-BINDING DOMAIN-CONTAINING PROTEIN"/>
    <property type="match status" value="1"/>
</dbReference>
<dbReference type="PANTHER" id="PTHR47959">
    <property type="entry name" value="ATP-DEPENDENT RNA HELICASE RHLE-RELATED"/>
    <property type="match status" value="1"/>
</dbReference>
<feature type="domain" description="Helicase ATP-binding" evidence="7">
    <location>
        <begin position="194"/>
        <end position="362"/>
    </location>
</feature>
<dbReference type="AlphaFoldDB" id="A0A2U1N8E0"/>
<dbReference type="GO" id="GO:0003676">
    <property type="term" value="F:nucleic acid binding"/>
    <property type="evidence" value="ECO:0007669"/>
    <property type="project" value="InterPro"/>
</dbReference>
<evidence type="ECO:0000256" key="3">
    <source>
        <dbReference type="ARBA" id="ARBA00022801"/>
    </source>
</evidence>
<dbReference type="InterPro" id="IPR014001">
    <property type="entry name" value="Helicase_ATP-bd"/>
</dbReference>
<evidence type="ECO:0000256" key="6">
    <source>
        <dbReference type="RuleBase" id="RU000492"/>
    </source>
</evidence>
<evidence type="ECO:0000256" key="2">
    <source>
        <dbReference type="ARBA" id="ARBA00022741"/>
    </source>
</evidence>
<dbReference type="InterPro" id="IPR011545">
    <property type="entry name" value="DEAD/DEAH_box_helicase_dom"/>
</dbReference>
<dbReference type="InterPro" id="IPR027417">
    <property type="entry name" value="P-loop_NTPase"/>
</dbReference>
<evidence type="ECO:0000256" key="5">
    <source>
        <dbReference type="ARBA" id="ARBA00022840"/>
    </source>
</evidence>
<evidence type="ECO:0000313" key="8">
    <source>
        <dbReference type="EMBL" id="PWA69737.1"/>
    </source>
</evidence>
<dbReference type="SMART" id="SM00487">
    <property type="entry name" value="DEXDc"/>
    <property type="match status" value="1"/>
</dbReference>
<dbReference type="Gene3D" id="3.40.50.300">
    <property type="entry name" value="P-loop containing nucleotide triphosphate hydrolases"/>
    <property type="match status" value="1"/>
</dbReference>
<name>A0A2U1N8E0_ARTAN</name>
<keyword evidence="3 6" id="KW-0378">Hydrolase</keyword>
<dbReference type="GO" id="GO:0005524">
    <property type="term" value="F:ATP binding"/>
    <property type="evidence" value="ECO:0007669"/>
    <property type="project" value="UniProtKB-KW"/>
</dbReference>
<organism evidence="8 9">
    <name type="scientific">Artemisia annua</name>
    <name type="common">Sweet wormwood</name>
    <dbReference type="NCBI Taxonomy" id="35608"/>
    <lineage>
        <taxon>Eukaryota</taxon>
        <taxon>Viridiplantae</taxon>
        <taxon>Streptophyta</taxon>
        <taxon>Embryophyta</taxon>
        <taxon>Tracheophyta</taxon>
        <taxon>Spermatophyta</taxon>
        <taxon>Magnoliopsida</taxon>
        <taxon>eudicotyledons</taxon>
        <taxon>Gunneridae</taxon>
        <taxon>Pentapetalae</taxon>
        <taxon>asterids</taxon>
        <taxon>campanulids</taxon>
        <taxon>Asterales</taxon>
        <taxon>Asteraceae</taxon>
        <taxon>Asteroideae</taxon>
        <taxon>Anthemideae</taxon>
        <taxon>Artemisiinae</taxon>
        <taxon>Artemisia</taxon>
    </lineage>
</organism>
<keyword evidence="4 6" id="KW-0347">Helicase</keyword>
<sequence length="401" mass="44365">MKDSVLKRALIYNPMRYYGLDKPGIHVSVVSLGGLGHIAVMFLKALGIKVIVISSSPRKKEEAISKFGADLFLVSRDQAEMELKALLKAMQALAPVEEQENGVSGSTSSYRKSCGSGGLGEKKKLLPRGPQPVMSAYQPAVRMPCRPPQQKWMTDLLCDSLNFRVLVGQMIAKVSSSAATLLQSVGCENYNVSASNERQIRGFSQADVMFVACSLEFRLICGRTFWTVQKGVLGPEQERLLLLASLSWIRSFNTTRSMDTLCVYGGSPIQRQMSTIDRGVDVIVGTPGHVIDLLKIGALNLSEVKFAILDEADEMLNVGFAKDVETILEYFPKEHQTMMFSATMPSWIVKLTHKYLKTPLTIDLVNAIYVKFCDPTIYSTTNNNVVVNVRNNLDQDLHLNS</sequence>
<keyword evidence="9" id="KW-1185">Reference proteome</keyword>
<comment type="caution">
    <text evidence="8">The sequence shown here is derived from an EMBL/GenBank/DDBJ whole genome shotgun (WGS) entry which is preliminary data.</text>
</comment>
<proteinExistence type="inferred from homology"/>
<keyword evidence="5 6" id="KW-0067">ATP-binding</keyword>
<dbReference type="InterPro" id="IPR000629">
    <property type="entry name" value="RNA-helicase_DEAD-box_CS"/>
</dbReference>
<reference evidence="8 9" key="1">
    <citation type="journal article" date="2018" name="Mol. Plant">
        <title>The genome of Artemisia annua provides insight into the evolution of Asteraceae family and artemisinin biosynthesis.</title>
        <authorList>
            <person name="Shen Q."/>
            <person name="Zhang L."/>
            <person name="Liao Z."/>
            <person name="Wang S."/>
            <person name="Yan T."/>
            <person name="Shi P."/>
            <person name="Liu M."/>
            <person name="Fu X."/>
            <person name="Pan Q."/>
            <person name="Wang Y."/>
            <person name="Lv Z."/>
            <person name="Lu X."/>
            <person name="Zhang F."/>
            <person name="Jiang W."/>
            <person name="Ma Y."/>
            <person name="Chen M."/>
            <person name="Hao X."/>
            <person name="Li L."/>
            <person name="Tang Y."/>
            <person name="Lv G."/>
            <person name="Zhou Y."/>
            <person name="Sun X."/>
            <person name="Brodelius P.E."/>
            <person name="Rose J.K.C."/>
            <person name="Tang K."/>
        </authorList>
    </citation>
    <scope>NUCLEOTIDE SEQUENCE [LARGE SCALE GENOMIC DNA]</scope>
    <source>
        <strain evidence="9">cv. Huhao1</strain>
        <tissue evidence="8">Leaf</tissue>
    </source>
</reference>
<dbReference type="PROSITE" id="PS51192">
    <property type="entry name" value="HELICASE_ATP_BIND_1"/>
    <property type="match status" value="1"/>
</dbReference>
<dbReference type="CDD" id="cd00268">
    <property type="entry name" value="DEADc"/>
    <property type="match status" value="1"/>
</dbReference>
<accession>A0A2U1N8E0</accession>
<dbReference type="EMBL" id="PKPP01003371">
    <property type="protein sequence ID" value="PWA69737.1"/>
    <property type="molecule type" value="Genomic_DNA"/>
</dbReference>
<dbReference type="SUPFAM" id="SSF51735">
    <property type="entry name" value="NAD(P)-binding Rossmann-fold domains"/>
    <property type="match status" value="1"/>
</dbReference>